<dbReference type="InterPro" id="IPR041577">
    <property type="entry name" value="RT_RNaseH_2"/>
</dbReference>
<evidence type="ECO:0000313" key="5">
    <source>
        <dbReference type="EMBL" id="KAL1258948.1"/>
    </source>
</evidence>
<dbReference type="Gene3D" id="3.10.10.10">
    <property type="entry name" value="HIV Type 1 Reverse Transcriptase, subunit A, domain 1"/>
    <property type="match status" value="1"/>
</dbReference>
<evidence type="ECO:0000259" key="3">
    <source>
        <dbReference type="Pfam" id="PF00078"/>
    </source>
</evidence>
<comment type="similarity">
    <text evidence="1">Belongs to the beta type-B retroviral polymerase family. HERV class-II K(HML-2) pol subfamily.</text>
</comment>
<dbReference type="EC" id="3.1.26.4" evidence="2"/>
<evidence type="ECO:0000259" key="4">
    <source>
        <dbReference type="Pfam" id="PF17919"/>
    </source>
</evidence>
<dbReference type="EMBL" id="JAYMGO010000016">
    <property type="protein sequence ID" value="KAL1258948.1"/>
    <property type="molecule type" value="Genomic_DNA"/>
</dbReference>
<dbReference type="InterPro" id="IPR043502">
    <property type="entry name" value="DNA/RNA_pol_sf"/>
</dbReference>
<dbReference type="Pfam" id="PF17919">
    <property type="entry name" value="RT_RNaseH_2"/>
    <property type="match status" value="1"/>
</dbReference>
<feature type="domain" description="Reverse transcriptase/retrotransposon-derived protein RNase H-like" evidence="4">
    <location>
        <begin position="306"/>
        <end position="395"/>
    </location>
</feature>
<gene>
    <name evidence="5" type="ORF">QQF64_009525</name>
</gene>
<keyword evidence="6" id="KW-1185">Reference proteome</keyword>
<reference evidence="5 6" key="1">
    <citation type="submission" date="2023-09" db="EMBL/GenBank/DDBJ databases">
        <authorList>
            <person name="Wang M."/>
        </authorList>
    </citation>
    <scope>NUCLEOTIDE SEQUENCE [LARGE SCALE GENOMIC DNA]</scope>
    <source>
        <strain evidence="5">GT-2023</strain>
        <tissue evidence="5">Liver</tissue>
    </source>
</reference>
<dbReference type="Proteomes" id="UP001558613">
    <property type="component" value="Unassembled WGS sequence"/>
</dbReference>
<evidence type="ECO:0000256" key="2">
    <source>
        <dbReference type="ARBA" id="ARBA00012180"/>
    </source>
</evidence>
<accession>A0ABR3M5H9</accession>
<protein>
    <recommendedName>
        <fullName evidence="2">ribonuclease H</fullName>
        <ecNumber evidence="2">3.1.26.4</ecNumber>
    </recommendedName>
</protein>
<name>A0ABR3M5H9_9TELE</name>
<comment type="caution">
    <text evidence="5">The sequence shown here is derived from an EMBL/GenBank/DDBJ whole genome shotgun (WGS) entry which is preliminary data.</text>
</comment>
<dbReference type="Pfam" id="PF00078">
    <property type="entry name" value="RVT_1"/>
    <property type="match status" value="1"/>
</dbReference>
<proteinExistence type="inferred from homology"/>
<dbReference type="Gene3D" id="3.30.70.270">
    <property type="match status" value="2"/>
</dbReference>
<evidence type="ECO:0000313" key="6">
    <source>
        <dbReference type="Proteomes" id="UP001558613"/>
    </source>
</evidence>
<dbReference type="SUPFAM" id="SSF56672">
    <property type="entry name" value="DNA/RNA polymerases"/>
    <property type="match status" value="1"/>
</dbReference>
<feature type="domain" description="Reverse transcriptase" evidence="3">
    <location>
        <begin position="149"/>
        <end position="241"/>
    </location>
</feature>
<dbReference type="CDD" id="cd01647">
    <property type="entry name" value="RT_LTR"/>
    <property type="match status" value="1"/>
</dbReference>
<organism evidence="5 6">
    <name type="scientific">Cirrhinus molitorella</name>
    <name type="common">mud carp</name>
    <dbReference type="NCBI Taxonomy" id="172907"/>
    <lineage>
        <taxon>Eukaryota</taxon>
        <taxon>Metazoa</taxon>
        <taxon>Chordata</taxon>
        <taxon>Craniata</taxon>
        <taxon>Vertebrata</taxon>
        <taxon>Euteleostomi</taxon>
        <taxon>Actinopterygii</taxon>
        <taxon>Neopterygii</taxon>
        <taxon>Teleostei</taxon>
        <taxon>Ostariophysi</taxon>
        <taxon>Cypriniformes</taxon>
        <taxon>Cyprinidae</taxon>
        <taxon>Labeoninae</taxon>
        <taxon>Labeonini</taxon>
        <taxon>Cirrhinus</taxon>
    </lineage>
</organism>
<dbReference type="PANTHER" id="PTHR37984">
    <property type="entry name" value="PROTEIN CBG26694"/>
    <property type="match status" value="1"/>
</dbReference>
<dbReference type="InterPro" id="IPR050951">
    <property type="entry name" value="Retrovirus_Pol_polyprotein"/>
</dbReference>
<dbReference type="InterPro" id="IPR000477">
    <property type="entry name" value="RT_dom"/>
</dbReference>
<dbReference type="PANTHER" id="PTHR37984:SF8">
    <property type="entry name" value="CCHC-TYPE DOMAIN-CONTAINING PROTEIN"/>
    <property type="match status" value="1"/>
</dbReference>
<evidence type="ECO:0000256" key="1">
    <source>
        <dbReference type="ARBA" id="ARBA00010879"/>
    </source>
</evidence>
<sequence length="395" mass="44833">MGLIQLGPHVHTVQNQEPEVREFSDLFDTTVLSKLPVVYHMRVDESVVPTVYAPKKVPIAMKDKTMAELERMAKLGVITTETDATEWVSAMVAAKKKDGSIRICIDPVHLNKALLRPHHPLKTIEQVIADMPGAKAFSTKCRFWQIPLKLTTFMTPFGRYRFLRMPYGISTGSEVFQRSIEHLFDGQPRQIVVDDILVWRHTLQEHDERLKQILHKIRACNMKLNPDKCQFRVTSVSYVGHLLTADGIKLDPNKTTPVQQMPKPDDKQALQWFLGMTNYLSKFIPHYSDITGPLRELLKQDVEWVWHDLQNAAFQQLKDAVSSPPVLQYFDVIKPIVLSADASQHGLGAVCLQQGAPVAFASHTLTPTESQYAQTEKEMLALVFATQKFHDFING</sequence>
<dbReference type="InterPro" id="IPR043128">
    <property type="entry name" value="Rev_trsase/Diguanyl_cyclase"/>
</dbReference>